<dbReference type="Pfam" id="PF13411">
    <property type="entry name" value="MerR_1"/>
    <property type="match status" value="1"/>
</dbReference>
<feature type="domain" description="HTH merR-type" evidence="1">
    <location>
        <begin position="6"/>
        <end position="72"/>
    </location>
</feature>
<reference evidence="2" key="1">
    <citation type="journal article" date="2015" name="Proc. Natl. Acad. Sci. U.S.A.">
        <title>Networks of energetic and metabolic interactions define dynamics in microbial communities.</title>
        <authorList>
            <person name="Embree M."/>
            <person name="Liu J.K."/>
            <person name="Al-Bassam M.M."/>
            <person name="Zengler K."/>
        </authorList>
    </citation>
    <scope>NUCLEOTIDE SEQUENCE</scope>
</reference>
<accession>A0A0W8G5D1</accession>
<proteinExistence type="predicted"/>
<gene>
    <name evidence="2" type="ORF">ASZ90_001767</name>
</gene>
<dbReference type="SUPFAM" id="SSF46955">
    <property type="entry name" value="Putative DNA-binding domain"/>
    <property type="match status" value="1"/>
</dbReference>
<protein>
    <recommendedName>
        <fullName evidence="1">HTH merR-type domain-containing protein</fullName>
    </recommendedName>
</protein>
<dbReference type="InterPro" id="IPR000551">
    <property type="entry name" value="MerR-type_HTH_dom"/>
</dbReference>
<dbReference type="AlphaFoldDB" id="A0A0W8G5D1"/>
<name>A0A0W8G5D1_9ZZZZ</name>
<evidence type="ECO:0000259" key="1">
    <source>
        <dbReference type="Pfam" id="PF13411"/>
    </source>
</evidence>
<dbReference type="GO" id="GO:0003677">
    <property type="term" value="F:DNA binding"/>
    <property type="evidence" value="ECO:0007669"/>
    <property type="project" value="InterPro"/>
</dbReference>
<dbReference type="GO" id="GO:0006355">
    <property type="term" value="P:regulation of DNA-templated transcription"/>
    <property type="evidence" value="ECO:0007669"/>
    <property type="project" value="InterPro"/>
</dbReference>
<dbReference type="EMBL" id="LNQE01000228">
    <property type="protein sequence ID" value="KUG28357.1"/>
    <property type="molecule type" value="Genomic_DNA"/>
</dbReference>
<organism evidence="2">
    <name type="scientific">hydrocarbon metagenome</name>
    <dbReference type="NCBI Taxonomy" id="938273"/>
    <lineage>
        <taxon>unclassified sequences</taxon>
        <taxon>metagenomes</taxon>
        <taxon>ecological metagenomes</taxon>
    </lineage>
</organism>
<dbReference type="Gene3D" id="1.10.1660.10">
    <property type="match status" value="1"/>
</dbReference>
<comment type="caution">
    <text evidence="2">The sequence shown here is derived from an EMBL/GenBank/DDBJ whole genome shotgun (WGS) entry which is preliminary data.</text>
</comment>
<sequence length="288" mass="31443">MHREPTHKDLARHLGVSVTTIKSYRTKFPGAIRPVGRGKPLRFGPQALAVCRAIQGGFQRGLSIEDIQLLLEKDFPGVMEDRRLPIGDDEAPREARDAVQQETSRRLERLEAMLAELVALGNRTHSLHAELLAKLDALAGLSRLTGLAGQPPGQPPREFLALPVVVLSERGEYLGITSAGGAAFSLGEFQAHLLRRAGRLDAATEMFAAWTPRGDGWVLTLRGVDRRTGGAGMEPVPGQEAGHEHVFRAAVTPRNNRVAVFSGLRINGKDVSEAFLRAFFKQIKDSLE</sequence>
<evidence type="ECO:0000313" key="2">
    <source>
        <dbReference type="EMBL" id="KUG28357.1"/>
    </source>
</evidence>
<dbReference type="InterPro" id="IPR009061">
    <property type="entry name" value="DNA-bd_dom_put_sf"/>
</dbReference>